<dbReference type="Proteomes" id="UP000286268">
    <property type="component" value="Chromosome"/>
</dbReference>
<dbReference type="RefSeq" id="WP_128216124.1">
    <property type="nucleotide sequence ID" value="NZ_CP025746.1"/>
</dbReference>
<evidence type="ECO:0008006" key="6">
    <source>
        <dbReference type="Google" id="ProtNLM"/>
    </source>
</evidence>
<proteinExistence type="predicted"/>
<evidence type="ECO:0000313" key="5">
    <source>
        <dbReference type="Proteomes" id="UP000286268"/>
    </source>
</evidence>
<evidence type="ECO:0000259" key="3">
    <source>
        <dbReference type="Pfam" id="PF16112"/>
    </source>
</evidence>
<gene>
    <name evidence="4" type="ORF">C1I91_27740</name>
</gene>
<dbReference type="Pfam" id="PF03413">
    <property type="entry name" value="PepSY"/>
    <property type="match status" value="1"/>
</dbReference>
<protein>
    <recommendedName>
        <fullName evidence="6">PepSY domain-containing protein</fullName>
    </recommendedName>
</protein>
<evidence type="ECO:0000256" key="1">
    <source>
        <dbReference type="SAM" id="Phobius"/>
    </source>
</evidence>
<name>A0A3R5TJU9_9CLOT</name>
<dbReference type="KEGG" id="cmah:C1I91_27740"/>
<keyword evidence="1" id="KW-1133">Transmembrane helix</keyword>
<sequence length="508" mass="57639">MKKKLVHSNKDFDEEYKNVVDDIKNLDYFEDIQFPTLDMIEETKKILISEVEKVEPQKNRKDKRNLTNLLVASVLFVAILGELAVLRPSLFNLFNRESNVSAKNSNNADDTYAKIDDGYSKVSKAEMANESILSVYGKNVEEFAMRKGYVIVKNSVINMHIRIPNFEERAGDIPIGDIFKQRNELSKKNGYNFEAYKGKRVVLYAANVKKNNKLEGLLITLIYSNKIIGAWISENGDLENILKTQSADDEAGYLPISTDTATEKAKNFIKKYYSSDEQVKSFGINSRTQDYNRPYYTVTFDSYIIRIDALSGQVIELALTKGLKSDDSLKDLTEEQLKERAIGYYKELGFQYNIEDVSYPGTPNKEFVAQFCQSIAINNKVIYSRDNSVQVVVSSKGQLERITSFYRPLIYNGKSNTNIDERHAYTIAEGYFRALGIYGCKDISLESIVPNNNYDILSKTKKGDTAKGDSIYPRSEAYSKLVWSVTSSDKDQVTIYLDAETGEILGAN</sequence>
<feature type="transmembrane region" description="Helical" evidence="1">
    <location>
        <begin position="66"/>
        <end position="86"/>
    </location>
</feature>
<dbReference type="AlphaFoldDB" id="A0A3R5TJU9"/>
<feature type="domain" description="DUF4830" evidence="3">
    <location>
        <begin position="155"/>
        <end position="232"/>
    </location>
</feature>
<keyword evidence="1" id="KW-0812">Transmembrane</keyword>
<dbReference type="Pfam" id="PF16112">
    <property type="entry name" value="DUF4830"/>
    <property type="match status" value="1"/>
</dbReference>
<dbReference type="InterPro" id="IPR032257">
    <property type="entry name" value="DUF4830"/>
</dbReference>
<keyword evidence="5" id="KW-1185">Reference proteome</keyword>
<evidence type="ECO:0000259" key="2">
    <source>
        <dbReference type="Pfam" id="PF03413"/>
    </source>
</evidence>
<reference evidence="4 5" key="1">
    <citation type="submission" date="2018-01" db="EMBL/GenBank/DDBJ databases">
        <title>Genome Sequencing and Assembly of Anaerobacter polyendosporus strain CT4.</title>
        <authorList>
            <person name="Tachaapaikoon C."/>
            <person name="Sutheeworapong S."/>
            <person name="Jenjaroenpun P."/>
            <person name="Wongsurawat T."/>
            <person name="Nookeaw I."/>
            <person name="Cheawchanlertfa P."/>
            <person name="Kosugi A."/>
            <person name="Cheevadhanarak S."/>
            <person name="Ratanakhanokchai K."/>
        </authorList>
    </citation>
    <scope>NUCLEOTIDE SEQUENCE [LARGE SCALE GENOMIC DNA]</scope>
    <source>
        <strain evidence="4 5">CT4</strain>
    </source>
</reference>
<dbReference type="InterPro" id="IPR025711">
    <property type="entry name" value="PepSY"/>
</dbReference>
<evidence type="ECO:0000313" key="4">
    <source>
        <dbReference type="EMBL" id="QAA35130.1"/>
    </source>
</evidence>
<dbReference type="EMBL" id="CP025746">
    <property type="protein sequence ID" value="QAA35130.1"/>
    <property type="molecule type" value="Genomic_DNA"/>
</dbReference>
<keyword evidence="1" id="KW-0472">Membrane</keyword>
<feature type="domain" description="PepSY" evidence="2">
    <location>
        <begin position="473"/>
        <end position="506"/>
    </location>
</feature>
<organism evidence="4 5">
    <name type="scientific">Clostridium manihotivorum</name>
    <dbReference type="NCBI Taxonomy" id="2320868"/>
    <lineage>
        <taxon>Bacteria</taxon>
        <taxon>Bacillati</taxon>
        <taxon>Bacillota</taxon>
        <taxon>Clostridia</taxon>
        <taxon>Eubacteriales</taxon>
        <taxon>Clostridiaceae</taxon>
        <taxon>Clostridium</taxon>
    </lineage>
</organism>
<accession>A0A3R5TJU9</accession>